<proteinExistence type="predicted"/>
<name>A0A1Y2DHC8_9FUNG</name>
<keyword evidence="1" id="KW-0472">Membrane</keyword>
<organism evidence="3 4">
    <name type="scientific">Neocallimastix californiae</name>
    <dbReference type="NCBI Taxonomy" id="1754190"/>
    <lineage>
        <taxon>Eukaryota</taxon>
        <taxon>Fungi</taxon>
        <taxon>Fungi incertae sedis</taxon>
        <taxon>Chytridiomycota</taxon>
        <taxon>Chytridiomycota incertae sedis</taxon>
        <taxon>Neocallimastigomycetes</taxon>
        <taxon>Neocallimastigales</taxon>
        <taxon>Neocallimastigaceae</taxon>
        <taxon>Neocallimastix</taxon>
    </lineage>
</organism>
<dbReference type="PANTHER" id="PTHR36435:SF6">
    <property type="entry name" value="ABORTIVE INFECTION PROTEIN"/>
    <property type="match status" value="1"/>
</dbReference>
<evidence type="ECO:0000313" key="3">
    <source>
        <dbReference type="EMBL" id="ORY58653.1"/>
    </source>
</evidence>
<dbReference type="EMBL" id="MCOG01000066">
    <property type="protein sequence ID" value="ORY58653.1"/>
    <property type="molecule type" value="Genomic_DNA"/>
</dbReference>
<evidence type="ECO:0000313" key="4">
    <source>
        <dbReference type="Proteomes" id="UP000193920"/>
    </source>
</evidence>
<evidence type="ECO:0000256" key="1">
    <source>
        <dbReference type="SAM" id="Phobius"/>
    </source>
</evidence>
<reference evidence="3 4" key="1">
    <citation type="submission" date="2016-08" db="EMBL/GenBank/DDBJ databases">
        <title>A Parts List for Fungal Cellulosomes Revealed by Comparative Genomics.</title>
        <authorList>
            <consortium name="DOE Joint Genome Institute"/>
            <person name="Haitjema C.H."/>
            <person name="Gilmore S.P."/>
            <person name="Henske J.K."/>
            <person name="Solomon K.V."/>
            <person name="De Groot R."/>
            <person name="Kuo A."/>
            <person name="Mondo S.J."/>
            <person name="Salamov A.A."/>
            <person name="Labutti K."/>
            <person name="Zhao Z."/>
            <person name="Chiniquy J."/>
            <person name="Barry K."/>
            <person name="Brewer H.M."/>
            <person name="Purvine S.O."/>
            <person name="Wright A.T."/>
            <person name="Boxma B."/>
            <person name="Van Alen T."/>
            <person name="Hackstein J.H."/>
            <person name="Baker S.E."/>
            <person name="Grigoriev I.V."/>
            <person name="O'Malley M.A."/>
        </authorList>
    </citation>
    <scope>NUCLEOTIDE SEQUENCE [LARGE SCALE GENOMIC DNA]</scope>
    <source>
        <strain evidence="3 4">G1</strain>
    </source>
</reference>
<keyword evidence="1" id="KW-0812">Transmembrane</keyword>
<feature type="transmembrane region" description="Helical" evidence="1">
    <location>
        <begin position="127"/>
        <end position="147"/>
    </location>
</feature>
<feature type="transmembrane region" description="Helical" evidence="1">
    <location>
        <begin position="104"/>
        <end position="121"/>
    </location>
</feature>
<dbReference type="GO" id="GO:0080120">
    <property type="term" value="P:CAAX-box protein maturation"/>
    <property type="evidence" value="ECO:0007669"/>
    <property type="project" value="UniProtKB-ARBA"/>
</dbReference>
<accession>A0A1Y2DHC8</accession>
<comment type="caution">
    <text evidence="3">The sequence shown here is derived from an EMBL/GenBank/DDBJ whole genome shotgun (WGS) entry which is preliminary data.</text>
</comment>
<dbReference type="OrthoDB" id="2159521at2759"/>
<dbReference type="InterPro" id="IPR052710">
    <property type="entry name" value="CAAX_protease"/>
</dbReference>
<dbReference type="Proteomes" id="UP000193920">
    <property type="component" value="Unassembled WGS sequence"/>
</dbReference>
<keyword evidence="4" id="KW-1185">Reference proteome</keyword>
<feature type="transmembrane region" description="Helical" evidence="1">
    <location>
        <begin position="40"/>
        <end position="59"/>
    </location>
</feature>
<sequence>MPKVYLHGVVGAVGSLTVLYTSAKYLPFKNDPNYLTLMKMIKEVPLISMVFLGGIPPILEEVVCRKLIFGNLKKYSKVLAYIIANIVFAVGHYNFSFQRALQHINTVPTYFVSGLVLTSTYDYDGHLLASMIAHFITNVGIPILYHLGLWV</sequence>
<dbReference type="GO" id="GO:0004175">
    <property type="term" value="F:endopeptidase activity"/>
    <property type="evidence" value="ECO:0007669"/>
    <property type="project" value="UniProtKB-ARBA"/>
</dbReference>
<dbReference type="Pfam" id="PF02517">
    <property type="entry name" value="Rce1-like"/>
    <property type="match status" value="1"/>
</dbReference>
<feature type="transmembrane region" description="Helical" evidence="1">
    <location>
        <begin position="79"/>
        <end position="97"/>
    </location>
</feature>
<feature type="domain" description="CAAX prenyl protease 2/Lysostaphin resistance protein A-like" evidence="2">
    <location>
        <begin position="45"/>
        <end position="139"/>
    </location>
</feature>
<evidence type="ECO:0000259" key="2">
    <source>
        <dbReference type="Pfam" id="PF02517"/>
    </source>
</evidence>
<protein>
    <submittedName>
        <fullName evidence="3">Abi-domain-containing protein</fullName>
    </submittedName>
</protein>
<keyword evidence="1" id="KW-1133">Transmembrane helix</keyword>
<dbReference type="AlphaFoldDB" id="A0A1Y2DHC8"/>
<dbReference type="PANTHER" id="PTHR36435">
    <property type="entry name" value="SLR1288 PROTEIN"/>
    <property type="match status" value="1"/>
</dbReference>
<feature type="transmembrane region" description="Helical" evidence="1">
    <location>
        <begin position="6"/>
        <end position="28"/>
    </location>
</feature>
<dbReference type="InterPro" id="IPR003675">
    <property type="entry name" value="Rce1/LyrA-like_dom"/>
</dbReference>
<gene>
    <name evidence="3" type="ORF">LY90DRAFT_669023</name>
</gene>